<dbReference type="HOGENOM" id="CLU_000288_57_1_1"/>
<evidence type="ECO:0000256" key="3">
    <source>
        <dbReference type="ARBA" id="ARBA00022574"/>
    </source>
</evidence>
<gene>
    <name evidence="7" type="ORF">VHEMI01393</name>
</gene>
<dbReference type="SUPFAM" id="SSF50978">
    <property type="entry name" value="WD40 repeat-like"/>
    <property type="match status" value="1"/>
</dbReference>
<evidence type="ECO:0000256" key="2">
    <source>
        <dbReference type="ARBA" id="ARBA00022490"/>
    </source>
</evidence>
<dbReference type="EMBL" id="CDHN01000001">
    <property type="protein sequence ID" value="CEJ81253.1"/>
    <property type="molecule type" value="Genomic_DNA"/>
</dbReference>
<dbReference type="PROSITE" id="PS50294">
    <property type="entry name" value="WD_REPEATS_REGION"/>
    <property type="match status" value="2"/>
</dbReference>
<keyword evidence="2" id="KW-0963">Cytoplasm</keyword>
<dbReference type="Proteomes" id="UP000039046">
    <property type="component" value="Unassembled WGS sequence"/>
</dbReference>
<feature type="repeat" description="WD" evidence="6">
    <location>
        <begin position="68"/>
        <end position="109"/>
    </location>
</feature>
<dbReference type="GO" id="GO:0005737">
    <property type="term" value="C:cytoplasm"/>
    <property type="evidence" value="ECO:0007669"/>
    <property type="project" value="UniProtKB-SubCell"/>
</dbReference>
<dbReference type="Gene3D" id="2.130.10.10">
    <property type="entry name" value="YVTN repeat-like/Quinoprotein amine dehydrogenase"/>
    <property type="match status" value="1"/>
</dbReference>
<dbReference type="PANTHER" id="PTHR22842">
    <property type="entry name" value="WD40 REPEAT PROTEIN"/>
    <property type="match status" value="1"/>
</dbReference>
<dbReference type="InterPro" id="IPR015943">
    <property type="entry name" value="WD40/YVTN_repeat-like_dom_sf"/>
</dbReference>
<sequence>MAFPTKPSAYLLGSNGPVHALAYSSSPGTYILAGSSDRSIRLYNPSPASSSRSHNGTDVLEGRLIQTYSAHGYEVLSIAVSSGNESFVSSGGDRAVFLWDVSTGVTTRRFGGNIHGHTGQINCVSFAGAGDSLIVSGSFDTTARIWDVKSNSVKPIQVLDNARDAITSIVVRGPEVITGSVDGRVRSYDIRMGTCTADVIGASVTSLDITKDGNALLVGTLDSKLRLMDRKNGTCLKAYDDPTWRNEELRVQSLLAKREKYVIVGDEMTAGLGGREGRVLAWDVLSGKLAATITIPWGPAGYESKKKVIGKDGKEKIRNNVMSCMAWRDGGWGDQFCVAGTSGVVTVFDT</sequence>
<comment type="subcellular location">
    <subcellularLocation>
        <location evidence="1">Cytoplasm</location>
    </subcellularLocation>
</comment>
<name>A0A0A1SLT5_9HYPO</name>
<dbReference type="InterPro" id="IPR036322">
    <property type="entry name" value="WD40_repeat_dom_sf"/>
</dbReference>
<evidence type="ECO:0000256" key="4">
    <source>
        <dbReference type="ARBA" id="ARBA00022737"/>
    </source>
</evidence>
<dbReference type="STRING" id="1531966.A0A0A1SLT5"/>
<feature type="repeat" description="WD" evidence="6">
    <location>
        <begin position="114"/>
        <end position="156"/>
    </location>
</feature>
<proteinExistence type="inferred from homology"/>
<dbReference type="OrthoDB" id="439943at2759"/>
<keyword evidence="4" id="KW-0677">Repeat</keyword>
<evidence type="ECO:0000313" key="7">
    <source>
        <dbReference type="EMBL" id="CEJ81253.1"/>
    </source>
</evidence>
<dbReference type="Pfam" id="PF00400">
    <property type="entry name" value="WD40"/>
    <property type="match status" value="3"/>
</dbReference>
<comment type="similarity">
    <text evidence="5">Belongs to the WD repeat MORG1 family.</text>
</comment>
<dbReference type="InterPro" id="IPR051980">
    <property type="entry name" value="WD_repeat_MORG1"/>
</dbReference>
<reference evidence="7 8" key="1">
    <citation type="journal article" date="2015" name="Genome Announc.">
        <title>Draft Genome Sequence and Gene Annotation of the Entomopathogenic Fungus Verticillium hemipterigenum.</title>
        <authorList>
            <person name="Horn F."/>
            <person name="Habel A."/>
            <person name="Scharf D.H."/>
            <person name="Dworschak J."/>
            <person name="Brakhage A.A."/>
            <person name="Guthke R."/>
            <person name="Hertweck C."/>
            <person name="Linde J."/>
        </authorList>
    </citation>
    <scope>NUCLEOTIDE SEQUENCE [LARGE SCALE GENOMIC DNA]</scope>
</reference>
<evidence type="ECO:0000256" key="6">
    <source>
        <dbReference type="PROSITE-ProRule" id="PRU00221"/>
    </source>
</evidence>
<feature type="repeat" description="WD" evidence="6">
    <location>
        <begin position="11"/>
        <end position="53"/>
    </location>
</feature>
<dbReference type="SMART" id="SM00320">
    <property type="entry name" value="WD40"/>
    <property type="match status" value="5"/>
</dbReference>
<evidence type="ECO:0000313" key="8">
    <source>
        <dbReference type="Proteomes" id="UP000039046"/>
    </source>
</evidence>
<organism evidence="7 8">
    <name type="scientific">[Torrubiella] hemipterigena</name>
    <dbReference type="NCBI Taxonomy" id="1531966"/>
    <lineage>
        <taxon>Eukaryota</taxon>
        <taxon>Fungi</taxon>
        <taxon>Dikarya</taxon>
        <taxon>Ascomycota</taxon>
        <taxon>Pezizomycotina</taxon>
        <taxon>Sordariomycetes</taxon>
        <taxon>Hypocreomycetidae</taxon>
        <taxon>Hypocreales</taxon>
        <taxon>Clavicipitaceae</taxon>
        <taxon>Clavicipitaceae incertae sedis</taxon>
        <taxon>'Torrubiella' clade</taxon>
    </lineage>
</organism>
<dbReference type="InterPro" id="IPR020472">
    <property type="entry name" value="WD40_PAC1"/>
</dbReference>
<keyword evidence="8" id="KW-1185">Reference proteome</keyword>
<dbReference type="PANTHER" id="PTHR22842:SF3">
    <property type="entry name" value="WD REPEAT DOMAIN-CONTAINING PROTEIN 83"/>
    <property type="match status" value="1"/>
</dbReference>
<dbReference type="PROSITE" id="PS00678">
    <property type="entry name" value="WD_REPEATS_1"/>
    <property type="match status" value="1"/>
</dbReference>
<dbReference type="PROSITE" id="PS50082">
    <property type="entry name" value="WD_REPEATS_2"/>
    <property type="match status" value="3"/>
</dbReference>
<dbReference type="GO" id="GO:0000398">
    <property type="term" value="P:mRNA splicing, via spliceosome"/>
    <property type="evidence" value="ECO:0007669"/>
    <property type="project" value="TreeGrafter"/>
</dbReference>
<dbReference type="AlphaFoldDB" id="A0A0A1SLT5"/>
<evidence type="ECO:0000256" key="1">
    <source>
        <dbReference type="ARBA" id="ARBA00004496"/>
    </source>
</evidence>
<dbReference type="InterPro" id="IPR019775">
    <property type="entry name" value="WD40_repeat_CS"/>
</dbReference>
<dbReference type="PRINTS" id="PR00320">
    <property type="entry name" value="GPROTEINBRPT"/>
</dbReference>
<dbReference type="GO" id="GO:0071013">
    <property type="term" value="C:catalytic step 2 spliceosome"/>
    <property type="evidence" value="ECO:0007669"/>
    <property type="project" value="TreeGrafter"/>
</dbReference>
<keyword evidence="3 6" id="KW-0853">WD repeat</keyword>
<accession>A0A0A1SLT5</accession>
<protein>
    <submittedName>
        <fullName evidence="7">Uncharacterized protein</fullName>
    </submittedName>
</protein>
<dbReference type="InterPro" id="IPR001680">
    <property type="entry name" value="WD40_rpt"/>
</dbReference>
<evidence type="ECO:0000256" key="5">
    <source>
        <dbReference type="ARBA" id="ARBA00038145"/>
    </source>
</evidence>